<dbReference type="Pfam" id="PF19501">
    <property type="entry name" value="PcRGLX_1st"/>
    <property type="match status" value="1"/>
</dbReference>
<evidence type="ECO:0000259" key="2">
    <source>
        <dbReference type="Pfam" id="PF21345"/>
    </source>
</evidence>
<dbReference type="HOGENOM" id="CLU_331129_0_0_0"/>
<evidence type="ECO:0000313" key="3">
    <source>
        <dbReference type="EMBL" id="GAK51416.1"/>
    </source>
</evidence>
<dbReference type="InterPro" id="IPR048330">
    <property type="entry name" value="PcRGLX/YetA_2nd"/>
</dbReference>
<dbReference type="InterPro" id="IPR045793">
    <property type="entry name" value="PcRGLX/YetA-like"/>
</dbReference>
<dbReference type="Proteomes" id="UP000030700">
    <property type="component" value="Unassembled WGS sequence"/>
</dbReference>
<dbReference type="STRING" id="1499966.U14_02660"/>
<reference evidence="3" key="1">
    <citation type="journal article" date="2015" name="PeerJ">
        <title>First genomic representation of candidate bacterial phylum KSB3 points to enhanced environmental sensing as a trigger of wastewater bulking.</title>
        <authorList>
            <person name="Sekiguchi Y."/>
            <person name="Ohashi A."/>
            <person name="Parks D.H."/>
            <person name="Yamauchi T."/>
            <person name="Tyson G.W."/>
            <person name="Hugenholtz P."/>
        </authorList>
    </citation>
    <scope>NUCLEOTIDE SEQUENCE [LARGE SCALE GENOMIC DNA]</scope>
</reference>
<keyword evidence="4" id="KW-1185">Reference proteome</keyword>
<evidence type="ECO:0000259" key="1">
    <source>
        <dbReference type="Pfam" id="PF19501"/>
    </source>
</evidence>
<dbReference type="InterPro" id="IPR048329">
    <property type="entry name" value="PcRGLX_1st"/>
</dbReference>
<gene>
    <name evidence="3" type="ORF">U14_02660</name>
</gene>
<dbReference type="InterPro" id="IPR008928">
    <property type="entry name" value="6-hairpin_glycosidase_sf"/>
</dbReference>
<feature type="domain" description="PcRGLX/YetA-like central beta-sandwich" evidence="2">
    <location>
        <begin position="103"/>
        <end position="216"/>
    </location>
</feature>
<sequence length="865" mass="98103">MKDQKQDNIPILLRESSGIARHAEPVTVGVPMPECLIQDIAEMRLFDAQSVCRPLQTQTLAQWPDGSVKWALCDFQADVPANAHAEYVLTVGQEQAEPMPPLMITHESDSFRIETGAAVFTIPIRRFLPFSSVMIDGQECLDATNCRVSLEDDAGRQYEHLIERADIETSGILRTTLKIDGQIRLPNSADGFANFIARLHFYAQSATCRIDYTIHNPNAAQHLNGLWDLGDPGSIYFNNLSLHVATLAQDAHIVWNDDVFGASPRSATEAISIYQDSSGGDNWMSRNHVNRFGKVAHRFQGYRVTQGDAVIAEGKRANPVAALQCDSIRIEGAIRDFWQNFPGALEASANTLVFRLFPAQYDDVFELQGGEQKTQTIFLDFRALPEHRGPEELGVLSLTWIHAPLLAHATPEWYAQSGAFAYLTPSADDPRPDVLALINCAIDGDRSFMNRREQIDEYGWRNFGEQFADHECLHYQGDGLPISHYNNQYDGIYGQLLQFARSGDVRWFRLAHELAHHVIDIDIYHTMQDKPAYNGGLFWHTDHYADAATCTHRTYSKATMLAKNLTFYGGGPSNEHNYATGLMYHYYLTGEIASKDAAVGLADWVIRMDDGALTQWKFLNNRPTGAASKTADENFHGPGRGAGHSISALLDGYQLTKNRAYLEKAEQLIQRCIHPQDDLEKLGLRNPEFRWSYVVFLQILGKYLDMKVLLNEDDACYYYVRDSLLHYADWMRVNEVPITSVFDKVEYPTETWPAQDMRKSAVFFFAAKYAPASQRQGFLDKAEYFFQKSFADLLTFKTCDVTRALVIVMSATPMRAYFYRHPDEAATYKENPYQIGSPRAFKSQLYELKKLRRFAQAVKERLRQR</sequence>
<dbReference type="SUPFAM" id="SSF48208">
    <property type="entry name" value="Six-hairpin glycosidases"/>
    <property type="match status" value="1"/>
</dbReference>
<evidence type="ECO:0000313" key="4">
    <source>
        <dbReference type="Proteomes" id="UP000030700"/>
    </source>
</evidence>
<organism evidence="3">
    <name type="scientific">Candidatus Moduliflexus flocculans</name>
    <dbReference type="NCBI Taxonomy" id="1499966"/>
    <lineage>
        <taxon>Bacteria</taxon>
        <taxon>Candidatus Moduliflexota</taxon>
        <taxon>Candidatus Moduliflexia</taxon>
        <taxon>Candidatus Moduliflexales</taxon>
        <taxon>Candidatus Moduliflexaceae</taxon>
    </lineage>
</organism>
<accession>A0A081BM00</accession>
<dbReference type="AlphaFoldDB" id="A0A081BM00"/>
<dbReference type="PANTHER" id="PTHR40081">
    <property type="entry name" value="CONCANAVALIN A-LIKE LECTIN/GLUCANASE"/>
    <property type="match status" value="1"/>
</dbReference>
<dbReference type="GO" id="GO:0005975">
    <property type="term" value="P:carbohydrate metabolic process"/>
    <property type="evidence" value="ECO:0007669"/>
    <property type="project" value="InterPro"/>
</dbReference>
<feature type="domain" description="PcRGLX/YetA-like N-terminal RIFT barrel" evidence="1">
    <location>
        <begin position="23"/>
        <end position="72"/>
    </location>
</feature>
<proteinExistence type="predicted"/>
<protein>
    <submittedName>
        <fullName evidence="3">Uncharacterized protein</fullName>
    </submittedName>
</protein>
<dbReference type="PANTHER" id="PTHR40081:SF1">
    <property type="entry name" value="TAT PATHWAY SIGNAL SEQUENCE DOMAIN PROTEIN"/>
    <property type="match status" value="1"/>
</dbReference>
<dbReference type="EMBL" id="DF820457">
    <property type="protein sequence ID" value="GAK51416.1"/>
    <property type="molecule type" value="Genomic_DNA"/>
</dbReference>
<name>A0A081BM00_9BACT</name>
<dbReference type="Pfam" id="PF21345">
    <property type="entry name" value="PcRGLX_2nd"/>
    <property type="match status" value="1"/>
</dbReference>